<evidence type="ECO:0000313" key="1">
    <source>
        <dbReference type="EMBL" id="KAH3682828.1"/>
    </source>
</evidence>
<organism evidence="1 2">
    <name type="scientific">Wickerhamomyces pijperi</name>
    <name type="common">Yeast</name>
    <name type="synonym">Pichia pijperi</name>
    <dbReference type="NCBI Taxonomy" id="599730"/>
    <lineage>
        <taxon>Eukaryota</taxon>
        <taxon>Fungi</taxon>
        <taxon>Dikarya</taxon>
        <taxon>Ascomycota</taxon>
        <taxon>Saccharomycotina</taxon>
        <taxon>Saccharomycetes</taxon>
        <taxon>Phaffomycetales</taxon>
        <taxon>Wickerhamomycetaceae</taxon>
        <taxon>Wickerhamomyces</taxon>
    </lineage>
</organism>
<name>A0A9P8Q245_WICPI</name>
<protein>
    <submittedName>
        <fullName evidence="1">Uncharacterized protein</fullName>
    </submittedName>
</protein>
<comment type="caution">
    <text evidence="1">The sequence shown here is derived from an EMBL/GenBank/DDBJ whole genome shotgun (WGS) entry which is preliminary data.</text>
</comment>
<dbReference type="EMBL" id="JAEUBG010003394">
    <property type="protein sequence ID" value="KAH3682828.1"/>
    <property type="molecule type" value="Genomic_DNA"/>
</dbReference>
<sequence length="198" mass="22083">MSTNSIPTLGQFTIQSTTTTTELYDSLFQILSLLSSQQTLDLPFDSMTKYNLLMKSSTGTSNEILQDIEHNLIYSQSDYSGSLETIKSLVSVIGDIKQLNNVSYKSVNSLLLSSVNSSRSSTSSFHLEFNNYGAEADEEDGSLDFDALYRHASDSLMRIKLDLINWDTETECDQSLSTTEKFASFPTGDDLFELELEL</sequence>
<proteinExistence type="predicted"/>
<dbReference type="OrthoDB" id="10663628at2759"/>
<accession>A0A9P8Q245</accession>
<dbReference type="AlphaFoldDB" id="A0A9P8Q245"/>
<reference evidence="1" key="1">
    <citation type="journal article" date="2021" name="Open Biol.">
        <title>Shared evolutionary footprints suggest mitochondrial oxidative damage underlies multiple complex I losses in fungi.</title>
        <authorList>
            <person name="Schikora-Tamarit M.A."/>
            <person name="Marcet-Houben M."/>
            <person name="Nosek J."/>
            <person name="Gabaldon T."/>
        </authorList>
    </citation>
    <scope>NUCLEOTIDE SEQUENCE</scope>
    <source>
        <strain evidence="1">CBS2887</strain>
    </source>
</reference>
<keyword evidence="2" id="KW-1185">Reference proteome</keyword>
<evidence type="ECO:0000313" key="2">
    <source>
        <dbReference type="Proteomes" id="UP000774326"/>
    </source>
</evidence>
<gene>
    <name evidence="1" type="ORF">WICPIJ_006203</name>
</gene>
<reference evidence="1" key="2">
    <citation type="submission" date="2021-01" db="EMBL/GenBank/DDBJ databases">
        <authorList>
            <person name="Schikora-Tamarit M.A."/>
        </authorList>
    </citation>
    <scope>NUCLEOTIDE SEQUENCE</scope>
    <source>
        <strain evidence="1">CBS2887</strain>
    </source>
</reference>
<dbReference type="Proteomes" id="UP000774326">
    <property type="component" value="Unassembled WGS sequence"/>
</dbReference>